<feature type="transmembrane region" description="Helical" evidence="7">
    <location>
        <begin position="136"/>
        <end position="156"/>
    </location>
</feature>
<feature type="transmembrane region" description="Helical" evidence="7">
    <location>
        <begin position="95"/>
        <end position="116"/>
    </location>
</feature>
<feature type="transmembrane region" description="Helical" evidence="7">
    <location>
        <begin position="268"/>
        <end position="288"/>
    </location>
</feature>
<comment type="subcellular location">
    <subcellularLocation>
        <location evidence="1">Cell membrane</location>
        <topology evidence="1">Multi-pass membrane protein</topology>
    </subcellularLocation>
</comment>
<feature type="transmembrane region" description="Helical" evidence="7">
    <location>
        <begin position="34"/>
        <end position="57"/>
    </location>
</feature>
<dbReference type="SUPFAM" id="SSF103473">
    <property type="entry name" value="MFS general substrate transporter"/>
    <property type="match status" value="1"/>
</dbReference>
<feature type="transmembrane region" description="Helical" evidence="7">
    <location>
        <begin position="237"/>
        <end position="256"/>
    </location>
</feature>
<feature type="transmembrane region" description="Helical" evidence="7">
    <location>
        <begin position="7"/>
        <end position="28"/>
    </location>
</feature>
<feature type="domain" description="Major facilitator superfamily (MFS) profile" evidence="8">
    <location>
        <begin position="3"/>
        <end position="384"/>
    </location>
</feature>
<dbReference type="InterPro" id="IPR050171">
    <property type="entry name" value="MFS_Transporters"/>
</dbReference>
<keyword evidence="2" id="KW-0813">Transport</keyword>
<keyword evidence="10" id="KW-1185">Reference proteome</keyword>
<evidence type="ECO:0000256" key="1">
    <source>
        <dbReference type="ARBA" id="ARBA00004651"/>
    </source>
</evidence>
<keyword evidence="3" id="KW-1003">Cell membrane</keyword>
<feature type="transmembrane region" description="Helical" evidence="7">
    <location>
        <begin position="208"/>
        <end position="231"/>
    </location>
</feature>
<dbReference type="PROSITE" id="PS50850">
    <property type="entry name" value="MFS"/>
    <property type="match status" value="1"/>
</dbReference>
<accession>A0A840ISY6</accession>
<evidence type="ECO:0000256" key="4">
    <source>
        <dbReference type="ARBA" id="ARBA00022692"/>
    </source>
</evidence>
<evidence type="ECO:0000313" key="9">
    <source>
        <dbReference type="EMBL" id="MBB4684487.1"/>
    </source>
</evidence>
<feature type="transmembrane region" description="Helical" evidence="7">
    <location>
        <begin position="329"/>
        <end position="350"/>
    </location>
</feature>
<evidence type="ECO:0000259" key="8">
    <source>
        <dbReference type="PROSITE" id="PS50850"/>
    </source>
</evidence>
<dbReference type="InterPro" id="IPR011701">
    <property type="entry name" value="MFS"/>
</dbReference>
<dbReference type="InterPro" id="IPR036259">
    <property type="entry name" value="MFS_trans_sf"/>
</dbReference>
<keyword evidence="5 7" id="KW-1133">Transmembrane helix</keyword>
<dbReference type="EMBL" id="JACHMG010000001">
    <property type="protein sequence ID" value="MBB4684487.1"/>
    <property type="molecule type" value="Genomic_DNA"/>
</dbReference>
<name>A0A840ISY6_9PSEU</name>
<feature type="transmembrane region" description="Helical" evidence="7">
    <location>
        <begin position="294"/>
        <end position="317"/>
    </location>
</feature>
<dbReference type="PANTHER" id="PTHR23517">
    <property type="entry name" value="RESISTANCE PROTEIN MDTM, PUTATIVE-RELATED-RELATED"/>
    <property type="match status" value="1"/>
</dbReference>
<dbReference type="GO" id="GO:0005886">
    <property type="term" value="C:plasma membrane"/>
    <property type="evidence" value="ECO:0007669"/>
    <property type="project" value="UniProtKB-SubCell"/>
</dbReference>
<organism evidence="9 10">
    <name type="scientific">Amycolatopsis jiangsuensis</name>
    <dbReference type="NCBI Taxonomy" id="1181879"/>
    <lineage>
        <taxon>Bacteria</taxon>
        <taxon>Bacillati</taxon>
        <taxon>Actinomycetota</taxon>
        <taxon>Actinomycetes</taxon>
        <taxon>Pseudonocardiales</taxon>
        <taxon>Pseudonocardiaceae</taxon>
        <taxon>Amycolatopsis</taxon>
    </lineage>
</organism>
<dbReference type="InterPro" id="IPR020846">
    <property type="entry name" value="MFS_dom"/>
</dbReference>
<dbReference type="PANTHER" id="PTHR23517:SF13">
    <property type="entry name" value="MAJOR FACILITATOR SUPERFAMILY MFS_1"/>
    <property type="match status" value="1"/>
</dbReference>
<keyword evidence="6 7" id="KW-0472">Membrane</keyword>
<proteinExistence type="predicted"/>
<dbReference type="Pfam" id="PF07690">
    <property type="entry name" value="MFS_1"/>
    <property type="match status" value="1"/>
</dbReference>
<feature type="transmembrane region" description="Helical" evidence="7">
    <location>
        <begin position="69"/>
        <end position="89"/>
    </location>
</feature>
<evidence type="ECO:0000256" key="2">
    <source>
        <dbReference type="ARBA" id="ARBA00022448"/>
    </source>
</evidence>
<evidence type="ECO:0000313" key="10">
    <source>
        <dbReference type="Proteomes" id="UP000581769"/>
    </source>
</evidence>
<reference evidence="9 10" key="1">
    <citation type="submission" date="2020-08" db="EMBL/GenBank/DDBJ databases">
        <title>Sequencing the genomes of 1000 actinobacteria strains.</title>
        <authorList>
            <person name="Klenk H.-P."/>
        </authorList>
    </citation>
    <scope>NUCLEOTIDE SEQUENCE [LARGE SCALE GENOMIC DNA]</scope>
    <source>
        <strain evidence="9 10">DSM 45859</strain>
    </source>
</reference>
<dbReference type="Proteomes" id="UP000581769">
    <property type="component" value="Unassembled WGS sequence"/>
</dbReference>
<evidence type="ECO:0000256" key="7">
    <source>
        <dbReference type="SAM" id="Phobius"/>
    </source>
</evidence>
<keyword evidence="4 7" id="KW-0812">Transmembrane</keyword>
<gene>
    <name evidence="9" type="ORF">BJY18_001972</name>
</gene>
<evidence type="ECO:0000256" key="5">
    <source>
        <dbReference type="ARBA" id="ARBA00022989"/>
    </source>
</evidence>
<dbReference type="RefSeq" id="WP_184779603.1">
    <property type="nucleotide sequence ID" value="NZ_JACHMG010000001.1"/>
</dbReference>
<evidence type="ECO:0000256" key="3">
    <source>
        <dbReference type="ARBA" id="ARBA00022475"/>
    </source>
</evidence>
<dbReference type="GO" id="GO:0022857">
    <property type="term" value="F:transmembrane transporter activity"/>
    <property type="evidence" value="ECO:0007669"/>
    <property type="project" value="InterPro"/>
</dbReference>
<sequence length="387" mass="38851">MRPWLRAGAAVLVVGWGANQFSPLLIVYRDQEHLSPAVVTAIFGAYVVGLVPALFAGASVSDRLGRRRVMLPVLALSAAASVILLSGAHSIGLLFAGRLAAGIASGAAFGPGSAWIKELSAGAGAGAGARRAAMSLSAGFGGGPLVAGVLAQWLPAPAVTPYVVHVAVTAVVGVLVWRVPETVRERDVPGTVRRRELRRALATREFRWRIAPSAPLIFGAATTSFAIMPALLPVPGAPVAAGGAIAGLTLGTGVLVQPLARVLERKRAGSVLTVGLVVVVGGLVLAALAAAVQLVILVVPTAILLGAGYGMLLVGGLSGIEALAEADDLATATAVFYCFAYAGFAVPYLFTAVNHVVPGSVVLVIAAAAVAVLAAVTTVSARSAGPA</sequence>
<protein>
    <submittedName>
        <fullName evidence="9">MFS family permease</fullName>
    </submittedName>
</protein>
<feature type="transmembrane region" description="Helical" evidence="7">
    <location>
        <begin position="356"/>
        <end position="381"/>
    </location>
</feature>
<evidence type="ECO:0000256" key="6">
    <source>
        <dbReference type="ARBA" id="ARBA00023136"/>
    </source>
</evidence>
<comment type="caution">
    <text evidence="9">The sequence shown here is derived from an EMBL/GenBank/DDBJ whole genome shotgun (WGS) entry which is preliminary data.</text>
</comment>
<dbReference type="Gene3D" id="1.20.1250.20">
    <property type="entry name" value="MFS general substrate transporter like domains"/>
    <property type="match status" value="1"/>
</dbReference>
<dbReference type="AlphaFoldDB" id="A0A840ISY6"/>
<feature type="transmembrane region" description="Helical" evidence="7">
    <location>
        <begin position="162"/>
        <end position="179"/>
    </location>
</feature>